<dbReference type="Pfam" id="PF04176">
    <property type="entry name" value="TIP41"/>
    <property type="match status" value="1"/>
</dbReference>
<comment type="similarity">
    <text evidence="1">Belongs to the TIP41 family.</text>
</comment>
<gene>
    <name evidence="2" type="ORF">KC19_1G251400</name>
</gene>
<evidence type="ECO:0008006" key="4">
    <source>
        <dbReference type="Google" id="ProtNLM"/>
    </source>
</evidence>
<keyword evidence="3" id="KW-1185">Reference proteome</keyword>
<dbReference type="GO" id="GO:0031929">
    <property type="term" value="P:TOR signaling"/>
    <property type="evidence" value="ECO:0007669"/>
    <property type="project" value="TreeGrafter"/>
</dbReference>
<dbReference type="PANTHER" id="PTHR21021:SF16">
    <property type="entry name" value="TIP41-LIKE PROTEIN"/>
    <property type="match status" value="1"/>
</dbReference>
<dbReference type="InterPro" id="IPR051330">
    <property type="entry name" value="Phosphatase_reg/MetRdx"/>
</dbReference>
<dbReference type="EMBL" id="CM026421">
    <property type="protein sequence ID" value="KAG0592430.1"/>
    <property type="molecule type" value="Genomic_DNA"/>
</dbReference>
<proteinExistence type="inferred from homology"/>
<dbReference type="AlphaFoldDB" id="A0A8T0J954"/>
<dbReference type="PANTHER" id="PTHR21021">
    <property type="entry name" value="GAF/PUTATIVE CYTOSKELETAL PROTEIN"/>
    <property type="match status" value="1"/>
</dbReference>
<evidence type="ECO:0000313" key="2">
    <source>
        <dbReference type="EMBL" id="KAG0592430.1"/>
    </source>
</evidence>
<dbReference type="Proteomes" id="UP000822688">
    <property type="component" value="Chromosome 1"/>
</dbReference>
<accession>A0A8T0J954</accession>
<name>A0A8T0J954_CERPU</name>
<dbReference type="InterPro" id="IPR007303">
    <property type="entry name" value="TIP41-like"/>
</dbReference>
<sequence length="312" mass="35346">MACDNCTACGDMADELEQVTTQEDEESRRRKALKATGAELIRGEGVSGISVGGWRIQTRKAPILKMGPREKWEKVLGSMHLPQMVFGDNFLELVHEATGLKIHFNALDALRGWKVESLPPVQIPAAAKWKSRIKPVEQVILDYDYTFTTPYAGSQCVQNKENDQGVVDGTLEWVESQERIDMAALQAKDPILFYDEVVLYEDELDDNGISLLTAKVRVMPSCWFLLLRFWMRVDGALMRLRDTRMFCRIESDSTTFPVVIRERNIKEDSFDSLALKGYPKDSAMYNDPTVAGERLKQKGHICEKLTMKSGTK</sequence>
<reference evidence="2" key="1">
    <citation type="submission" date="2020-06" db="EMBL/GenBank/DDBJ databases">
        <title>WGS assembly of Ceratodon purpureus strain R40.</title>
        <authorList>
            <person name="Carey S.B."/>
            <person name="Jenkins J."/>
            <person name="Shu S."/>
            <person name="Lovell J.T."/>
            <person name="Sreedasyam A."/>
            <person name="Maumus F."/>
            <person name="Tiley G.P."/>
            <person name="Fernandez-Pozo N."/>
            <person name="Barry K."/>
            <person name="Chen C."/>
            <person name="Wang M."/>
            <person name="Lipzen A."/>
            <person name="Daum C."/>
            <person name="Saski C.A."/>
            <person name="Payton A.C."/>
            <person name="Mcbreen J.C."/>
            <person name="Conrad R.E."/>
            <person name="Kollar L.M."/>
            <person name="Olsson S."/>
            <person name="Huttunen S."/>
            <person name="Landis J.B."/>
            <person name="Wickett N.J."/>
            <person name="Johnson M.G."/>
            <person name="Rensing S.A."/>
            <person name="Grimwood J."/>
            <person name="Schmutz J."/>
            <person name="Mcdaniel S.F."/>
        </authorList>
    </citation>
    <scope>NUCLEOTIDE SEQUENCE</scope>
    <source>
        <strain evidence="2">R40</strain>
    </source>
</reference>
<dbReference type="GO" id="GO:0005829">
    <property type="term" value="C:cytosol"/>
    <property type="evidence" value="ECO:0007669"/>
    <property type="project" value="TreeGrafter"/>
</dbReference>
<evidence type="ECO:0000256" key="1">
    <source>
        <dbReference type="ARBA" id="ARBA00006658"/>
    </source>
</evidence>
<comment type="caution">
    <text evidence="2">The sequence shown here is derived from an EMBL/GenBank/DDBJ whole genome shotgun (WGS) entry which is preliminary data.</text>
</comment>
<evidence type="ECO:0000313" key="3">
    <source>
        <dbReference type="Proteomes" id="UP000822688"/>
    </source>
</evidence>
<protein>
    <recommendedName>
        <fullName evidence="4">TIP41-like protein</fullName>
    </recommendedName>
</protein>
<organism evidence="2 3">
    <name type="scientific">Ceratodon purpureus</name>
    <name type="common">Fire moss</name>
    <name type="synonym">Dicranum purpureum</name>
    <dbReference type="NCBI Taxonomy" id="3225"/>
    <lineage>
        <taxon>Eukaryota</taxon>
        <taxon>Viridiplantae</taxon>
        <taxon>Streptophyta</taxon>
        <taxon>Embryophyta</taxon>
        <taxon>Bryophyta</taxon>
        <taxon>Bryophytina</taxon>
        <taxon>Bryopsida</taxon>
        <taxon>Dicranidae</taxon>
        <taxon>Pseudoditrichales</taxon>
        <taxon>Ditrichaceae</taxon>
        <taxon>Ceratodon</taxon>
    </lineage>
</organism>